<evidence type="ECO:0000313" key="1">
    <source>
        <dbReference type="EMBL" id="GAA4875928.1"/>
    </source>
</evidence>
<name>A0ABP9ED41_9GAMM</name>
<sequence>MPVDRKILASDQRLKRFQADYQKLPKAASDYAQCRQLDGLAADITAYDRQRAKPVHRSILSQIEQCQKDVAQSDARMAELATSADRYSADSSTASVLALSQSMDALEDFDQPRVDSGVASSHVALGQRAQMLRDASDARLNDLRTVYNQYLSGPSLQAESEVIELFEALEVMDSQRQSEALSGLYTSVEALVKNAKIRQDEFTALEQLSFSRLSDRELDSASRRLGVLTATPNALLSQSQRSSLTRLRNELNQAYGERVQKALAAQLGKSDPLLLQSLAERYAMANELKLDLSSVLTASEQQELKAIAEHMANSDRRLAALAQAAAKVDASMNSENLNALLKAHQSLSEFDRERFSQEHHDAQTLVEKAQSGVLESDERLSHYYTMQAAFSQYGCTKDGLAKLRRSVNALTDLDRQRGGQKLSSSLSAIQSDISRSYCLQSNSIKPALSL</sequence>
<accession>A0ABP9ED41</accession>
<dbReference type="EMBL" id="BAABJZ010000007">
    <property type="protein sequence ID" value="GAA4875928.1"/>
    <property type="molecule type" value="Genomic_DNA"/>
</dbReference>
<dbReference type="Proteomes" id="UP001499988">
    <property type="component" value="Unassembled WGS sequence"/>
</dbReference>
<keyword evidence="2" id="KW-1185">Reference proteome</keyword>
<gene>
    <name evidence="1" type="ORF">GCM10023333_06480</name>
</gene>
<comment type="caution">
    <text evidence="1">The sequence shown here is derived from an EMBL/GenBank/DDBJ whole genome shotgun (WGS) entry which is preliminary data.</text>
</comment>
<evidence type="ECO:0000313" key="2">
    <source>
        <dbReference type="Proteomes" id="UP001499988"/>
    </source>
</evidence>
<protein>
    <submittedName>
        <fullName evidence="1">Uncharacterized protein</fullName>
    </submittedName>
</protein>
<reference evidence="2" key="1">
    <citation type="journal article" date="2019" name="Int. J. Syst. Evol. Microbiol.">
        <title>The Global Catalogue of Microorganisms (GCM) 10K type strain sequencing project: providing services to taxonomists for standard genome sequencing and annotation.</title>
        <authorList>
            <consortium name="The Broad Institute Genomics Platform"/>
            <consortium name="The Broad Institute Genome Sequencing Center for Infectious Disease"/>
            <person name="Wu L."/>
            <person name="Ma J."/>
        </authorList>
    </citation>
    <scope>NUCLEOTIDE SEQUENCE [LARGE SCALE GENOMIC DNA]</scope>
    <source>
        <strain evidence="2">JCM 18401</strain>
    </source>
</reference>
<proteinExistence type="predicted"/>
<dbReference type="RefSeq" id="WP_345333365.1">
    <property type="nucleotide sequence ID" value="NZ_BAABJZ010000007.1"/>
</dbReference>
<organism evidence="1 2">
    <name type="scientific">Ferrimonas pelagia</name>
    <dbReference type="NCBI Taxonomy" id="1177826"/>
    <lineage>
        <taxon>Bacteria</taxon>
        <taxon>Pseudomonadati</taxon>
        <taxon>Pseudomonadota</taxon>
        <taxon>Gammaproteobacteria</taxon>
        <taxon>Alteromonadales</taxon>
        <taxon>Ferrimonadaceae</taxon>
        <taxon>Ferrimonas</taxon>
    </lineage>
</organism>